<dbReference type="Gene3D" id="3.20.20.100">
    <property type="entry name" value="NADP-dependent oxidoreductase domain"/>
    <property type="match status" value="1"/>
</dbReference>
<evidence type="ECO:0000256" key="2">
    <source>
        <dbReference type="SAM" id="MobiDB-lite"/>
    </source>
</evidence>
<proteinExistence type="predicted"/>
<reference evidence="4" key="1">
    <citation type="journal article" date="2020" name="Stud. Mycol.">
        <title>101 Dothideomycetes genomes: a test case for predicting lifestyles and emergence of pathogens.</title>
        <authorList>
            <person name="Haridas S."/>
            <person name="Albert R."/>
            <person name="Binder M."/>
            <person name="Bloem J."/>
            <person name="Labutti K."/>
            <person name="Salamov A."/>
            <person name="Andreopoulos B."/>
            <person name="Baker S."/>
            <person name="Barry K."/>
            <person name="Bills G."/>
            <person name="Bluhm B."/>
            <person name="Cannon C."/>
            <person name="Castanera R."/>
            <person name="Culley D."/>
            <person name="Daum C."/>
            <person name="Ezra D."/>
            <person name="Gonzalez J."/>
            <person name="Henrissat B."/>
            <person name="Kuo A."/>
            <person name="Liang C."/>
            <person name="Lipzen A."/>
            <person name="Lutzoni F."/>
            <person name="Magnuson J."/>
            <person name="Mondo S."/>
            <person name="Nolan M."/>
            <person name="Ohm R."/>
            <person name="Pangilinan J."/>
            <person name="Park H.-J."/>
            <person name="Ramirez L."/>
            <person name="Alfaro M."/>
            <person name="Sun H."/>
            <person name="Tritt A."/>
            <person name="Yoshinaga Y."/>
            <person name="Zwiers L.-H."/>
            <person name="Turgeon B."/>
            <person name="Goodwin S."/>
            <person name="Spatafora J."/>
            <person name="Crous P."/>
            <person name="Grigoriev I."/>
        </authorList>
    </citation>
    <scope>NUCLEOTIDE SEQUENCE</scope>
    <source>
        <strain evidence="4">CBS 379.55</strain>
    </source>
</reference>
<dbReference type="InterPro" id="IPR050523">
    <property type="entry name" value="AKR_Detox_Biosynth"/>
</dbReference>
<name>A0A6A6JB23_WESOR</name>
<dbReference type="RefSeq" id="XP_033650365.1">
    <property type="nucleotide sequence ID" value="XM_033796562.1"/>
</dbReference>
<dbReference type="Proteomes" id="UP000800097">
    <property type="component" value="Unassembled WGS sequence"/>
</dbReference>
<dbReference type="CDD" id="cd19075">
    <property type="entry name" value="AKR_AKR7A1-5"/>
    <property type="match status" value="1"/>
</dbReference>
<dbReference type="EMBL" id="ML986516">
    <property type="protein sequence ID" value="KAF2272826.1"/>
    <property type="molecule type" value="Genomic_DNA"/>
</dbReference>
<evidence type="ECO:0000256" key="1">
    <source>
        <dbReference type="ARBA" id="ARBA00023002"/>
    </source>
</evidence>
<gene>
    <name evidence="4" type="ORF">EI97DRAFT_405471</name>
</gene>
<dbReference type="InterPro" id="IPR036812">
    <property type="entry name" value="NAD(P)_OxRdtase_dom_sf"/>
</dbReference>
<dbReference type="AlphaFoldDB" id="A0A6A6JB23"/>
<dbReference type="GO" id="GO:0016491">
    <property type="term" value="F:oxidoreductase activity"/>
    <property type="evidence" value="ECO:0007669"/>
    <property type="project" value="UniProtKB-KW"/>
</dbReference>
<dbReference type="OrthoDB" id="2310150at2759"/>
<organism evidence="4 5">
    <name type="scientific">Westerdykella ornata</name>
    <dbReference type="NCBI Taxonomy" id="318751"/>
    <lineage>
        <taxon>Eukaryota</taxon>
        <taxon>Fungi</taxon>
        <taxon>Dikarya</taxon>
        <taxon>Ascomycota</taxon>
        <taxon>Pezizomycotina</taxon>
        <taxon>Dothideomycetes</taxon>
        <taxon>Pleosporomycetidae</taxon>
        <taxon>Pleosporales</taxon>
        <taxon>Sporormiaceae</taxon>
        <taxon>Westerdykella</taxon>
    </lineage>
</organism>
<dbReference type="GeneID" id="54549737"/>
<evidence type="ECO:0000259" key="3">
    <source>
        <dbReference type="Pfam" id="PF00248"/>
    </source>
</evidence>
<keyword evidence="5" id="KW-1185">Reference proteome</keyword>
<feature type="region of interest" description="Disordered" evidence="2">
    <location>
        <begin position="1"/>
        <end position="29"/>
    </location>
</feature>
<evidence type="ECO:0000313" key="4">
    <source>
        <dbReference type="EMBL" id="KAF2272826.1"/>
    </source>
</evidence>
<dbReference type="PANTHER" id="PTHR43364">
    <property type="entry name" value="NADH-SPECIFIC METHYLGLYOXAL REDUCTASE-RELATED"/>
    <property type="match status" value="1"/>
</dbReference>
<keyword evidence="1" id="KW-0560">Oxidoreductase</keyword>
<accession>A0A6A6JB23</accession>
<sequence>MAHDSSSTTNGTNGHANGNANGNGTTNSPATKTALKVVFGAMTFGRQGAEQARIHDLKDCAAVLDVLQAHGHNEIDTARIYAGGSSEEYLGQLDLKKRGILIDTKLSPRKFGPKAYSHKPEGLKLGLEESLVALKTDKLDCWYLHAPDPNTPYAVTLKAVNDLYQAGHFTRFGISNYTAWEVAQISELCIANGWKRPDVYQGCYHALQRSVEPELLPCLRHYGIAFYCFSPLAGGMLTDKYQRDTTEVEPGSRFDPNRMQGKNFRGRYWNEAYFSALDVIRPVAKKLGLSTAEAASRWVMHHSALRKEHGDAVIIGASSAAQLEENLVNLEKGPLPAELVEAFEEAWRQVKGVAGPYY</sequence>
<dbReference type="SUPFAM" id="SSF51430">
    <property type="entry name" value="NAD(P)-linked oxidoreductase"/>
    <property type="match status" value="1"/>
</dbReference>
<dbReference type="InterPro" id="IPR023210">
    <property type="entry name" value="NADP_OxRdtase_dom"/>
</dbReference>
<feature type="domain" description="NADP-dependent oxidoreductase" evidence="3">
    <location>
        <begin position="36"/>
        <end position="347"/>
    </location>
</feature>
<feature type="compositionally biased region" description="Low complexity" evidence="2">
    <location>
        <begin position="1"/>
        <end position="28"/>
    </location>
</feature>
<dbReference type="PANTHER" id="PTHR43364:SF4">
    <property type="entry name" value="NAD(P)-LINKED OXIDOREDUCTASE SUPERFAMILY PROTEIN"/>
    <property type="match status" value="1"/>
</dbReference>
<dbReference type="Pfam" id="PF00248">
    <property type="entry name" value="Aldo_ket_red"/>
    <property type="match status" value="1"/>
</dbReference>
<protein>
    <submittedName>
        <fullName evidence="4">Aflatoxin b1-aldehyde reductase</fullName>
    </submittedName>
</protein>
<evidence type="ECO:0000313" key="5">
    <source>
        <dbReference type="Proteomes" id="UP000800097"/>
    </source>
</evidence>